<evidence type="ECO:0000313" key="1">
    <source>
        <dbReference type="EMBL" id="OKL51403.1"/>
    </source>
</evidence>
<reference evidence="2" key="1">
    <citation type="submission" date="2016-12" db="EMBL/GenBank/DDBJ databases">
        <authorList>
            <person name="Meng X."/>
        </authorList>
    </citation>
    <scope>NUCLEOTIDE SEQUENCE [LARGE SCALE GENOMIC DNA]</scope>
    <source>
        <strain evidence="2">DSM 20732</strain>
    </source>
</reference>
<proteinExistence type="predicted"/>
<gene>
    <name evidence="1" type="ORF">BSZ40_07495</name>
</gene>
<dbReference type="AlphaFoldDB" id="A0A1Q5PUY1"/>
<keyword evidence="2" id="KW-1185">Reference proteome</keyword>
<organism evidence="1 2">
    <name type="scientific">Buchananella hordeovulneris</name>
    <dbReference type="NCBI Taxonomy" id="52770"/>
    <lineage>
        <taxon>Bacteria</taxon>
        <taxon>Bacillati</taxon>
        <taxon>Actinomycetota</taxon>
        <taxon>Actinomycetes</taxon>
        <taxon>Actinomycetales</taxon>
        <taxon>Actinomycetaceae</taxon>
        <taxon>Buchananella</taxon>
    </lineage>
</organism>
<dbReference type="Proteomes" id="UP000185612">
    <property type="component" value="Unassembled WGS sequence"/>
</dbReference>
<dbReference type="STRING" id="52770.BSZ40_07495"/>
<accession>A0A1Q5PUY1</accession>
<name>A0A1Q5PUY1_9ACTO</name>
<dbReference type="EMBL" id="MQVS01000007">
    <property type="protein sequence ID" value="OKL51403.1"/>
    <property type="molecule type" value="Genomic_DNA"/>
</dbReference>
<protein>
    <submittedName>
        <fullName evidence="1">Uncharacterized protein</fullName>
    </submittedName>
</protein>
<evidence type="ECO:0000313" key="2">
    <source>
        <dbReference type="Proteomes" id="UP000185612"/>
    </source>
</evidence>
<dbReference type="InParanoid" id="A0A1Q5PUY1"/>
<comment type="caution">
    <text evidence="1">The sequence shown here is derived from an EMBL/GenBank/DDBJ whole genome shotgun (WGS) entry which is preliminary data.</text>
</comment>
<sequence length="70" mass="7185">MSYVALFRNLNLGHPSSPTGAALVDAFGGPSVASSFQINGMRDAGDTARPRTLNLLCRSGGEANGTDLSC</sequence>